<evidence type="ECO:0008006" key="4">
    <source>
        <dbReference type="Google" id="ProtNLM"/>
    </source>
</evidence>
<dbReference type="EMBL" id="ML996693">
    <property type="protein sequence ID" value="KAF2401354.1"/>
    <property type="molecule type" value="Genomic_DNA"/>
</dbReference>
<feature type="compositionally biased region" description="Polar residues" evidence="1">
    <location>
        <begin position="20"/>
        <end position="29"/>
    </location>
</feature>
<proteinExistence type="predicted"/>
<dbReference type="Proteomes" id="UP000799640">
    <property type="component" value="Unassembled WGS sequence"/>
</dbReference>
<keyword evidence="3" id="KW-1185">Reference proteome</keyword>
<dbReference type="SUPFAM" id="SSF48452">
    <property type="entry name" value="TPR-like"/>
    <property type="match status" value="1"/>
</dbReference>
<organism evidence="2 3">
    <name type="scientific">Trichodelitschia bisporula</name>
    <dbReference type="NCBI Taxonomy" id="703511"/>
    <lineage>
        <taxon>Eukaryota</taxon>
        <taxon>Fungi</taxon>
        <taxon>Dikarya</taxon>
        <taxon>Ascomycota</taxon>
        <taxon>Pezizomycotina</taxon>
        <taxon>Dothideomycetes</taxon>
        <taxon>Dothideomycetes incertae sedis</taxon>
        <taxon>Phaeotrichales</taxon>
        <taxon>Phaeotrichaceae</taxon>
        <taxon>Trichodelitschia</taxon>
    </lineage>
</organism>
<protein>
    <recommendedName>
        <fullName evidence="4">TPR domain-containing protein</fullName>
    </recommendedName>
</protein>
<feature type="compositionally biased region" description="Acidic residues" evidence="1">
    <location>
        <begin position="361"/>
        <end position="388"/>
    </location>
</feature>
<evidence type="ECO:0000313" key="3">
    <source>
        <dbReference type="Proteomes" id="UP000799640"/>
    </source>
</evidence>
<feature type="compositionally biased region" description="Basic and acidic residues" evidence="1">
    <location>
        <begin position="1"/>
        <end position="11"/>
    </location>
</feature>
<feature type="region of interest" description="Disordered" evidence="1">
    <location>
        <begin position="354"/>
        <end position="388"/>
    </location>
</feature>
<dbReference type="InterPro" id="IPR011990">
    <property type="entry name" value="TPR-like_helical_dom_sf"/>
</dbReference>
<evidence type="ECO:0000256" key="1">
    <source>
        <dbReference type="SAM" id="MobiDB-lite"/>
    </source>
</evidence>
<dbReference type="Pfam" id="PF14559">
    <property type="entry name" value="TPR_19"/>
    <property type="match status" value="1"/>
</dbReference>
<dbReference type="AlphaFoldDB" id="A0A6G1HZJ0"/>
<reference evidence="2" key="1">
    <citation type="journal article" date="2020" name="Stud. Mycol.">
        <title>101 Dothideomycetes genomes: a test case for predicting lifestyles and emergence of pathogens.</title>
        <authorList>
            <person name="Haridas S."/>
            <person name="Albert R."/>
            <person name="Binder M."/>
            <person name="Bloem J."/>
            <person name="Labutti K."/>
            <person name="Salamov A."/>
            <person name="Andreopoulos B."/>
            <person name="Baker S."/>
            <person name="Barry K."/>
            <person name="Bills G."/>
            <person name="Bluhm B."/>
            <person name="Cannon C."/>
            <person name="Castanera R."/>
            <person name="Culley D."/>
            <person name="Daum C."/>
            <person name="Ezra D."/>
            <person name="Gonzalez J."/>
            <person name="Henrissat B."/>
            <person name="Kuo A."/>
            <person name="Liang C."/>
            <person name="Lipzen A."/>
            <person name="Lutzoni F."/>
            <person name="Magnuson J."/>
            <person name="Mondo S."/>
            <person name="Nolan M."/>
            <person name="Ohm R."/>
            <person name="Pangilinan J."/>
            <person name="Park H.-J."/>
            <person name="Ramirez L."/>
            <person name="Alfaro M."/>
            <person name="Sun H."/>
            <person name="Tritt A."/>
            <person name="Yoshinaga Y."/>
            <person name="Zwiers L.-H."/>
            <person name="Turgeon B."/>
            <person name="Goodwin S."/>
            <person name="Spatafora J."/>
            <person name="Crous P."/>
            <person name="Grigoriev I."/>
        </authorList>
    </citation>
    <scope>NUCLEOTIDE SEQUENCE</scope>
    <source>
        <strain evidence="2">CBS 262.69</strain>
    </source>
</reference>
<evidence type="ECO:0000313" key="2">
    <source>
        <dbReference type="EMBL" id="KAF2401354.1"/>
    </source>
</evidence>
<dbReference type="CDD" id="cd24142">
    <property type="entry name" value="ACL4-like"/>
    <property type="match status" value="1"/>
</dbReference>
<gene>
    <name evidence="2" type="ORF">EJ06DRAFT_529485</name>
</gene>
<feature type="region of interest" description="Disordered" evidence="1">
    <location>
        <begin position="1"/>
        <end position="30"/>
    </location>
</feature>
<name>A0A6G1HZJ0_9PEZI</name>
<accession>A0A6G1HZJ0</accession>
<dbReference type="OrthoDB" id="1914839at2759"/>
<sequence>MGKTRPPERSKLAKRKKKSTNGPNNSQSPEELLAQATALLQISEPESALSTARSALAQLQLRAASNSNRIALLPALSLIGEINVELGDIESAREAFALSADIDTNGDAPESQGGGAEKFLWLAQLSEEGGRDSVNWYERGVETLKRQLHALAEQDLEEEADAIVEDKRTKLANALCSIAEVYMTDLSWDDKVAEEQCNKVIEEALVFGPDMPEVLQTAASVRISQVKLEEARHYLQQSLELWKDLEPHDPQVPDFPARISLSRLLMEAGMEDEAIEVLARLVAEDDQSVEAWYLGGWCLNLMASKQGTGSTEEDPKEFQKRSRKWLQKCLKLYQLLDYEDERLREHALELTAGLNDILGEPIDEEDDDDEADEAWQDDESENEEMEGT</sequence>
<dbReference type="Gene3D" id="1.25.40.10">
    <property type="entry name" value="Tetratricopeptide repeat domain"/>
    <property type="match status" value="1"/>
</dbReference>